<name>A0A6C0CQD9_9ZZZZ</name>
<accession>A0A6C0CQD9</accession>
<proteinExistence type="predicted"/>
<sequence length="161" mass="18813">MNPEERLNLQKLVKEYGAEDTTKKIRSLKHSKLIGNDISSFQYLKTKYSRLSKSNPKQFEQMAVNKCNFLFVNYTNIFNRLMRDELDLSILNQFLTKLRDIEEGVLDQHEASVEVGGLLKKLYIDSALRRDKKSKGFKTKKKKSCKNISWNEFKKSGLVNQ</sequence>
<dbReference type="EMBL" id="MN739463">
    <property type="protein sequence ID" value="QHT06060.1"/>
    <property type="molecule type" value="Genomic_DNA"/>
</dbReference>
<reference evidence="1" key="1">
    <citation type="journal article" date="2020" name="Nature">
        <title>Giant virus diversity and host interactions through global metagenomics.</title>
        <authorList>
            <person name="Schulz F."/>
            <person name="Roux S."/>
            <person name="Paez-Espino D."/>
            <person name="Jungbluth S."/>
            <person name="Walsh D.A."/>
            <person name="Denef V.J."/>
            <person name="McMahon K.D."/>
            <person name="Konstantinidis K.T."/>
            <person name="Eloe-Fadrosh E.A."/>
            <person name="Kyrpides N.C."/>
            <person name="Woyke T."/>
        </authorList>
    </citation>
    <scope>NUCLEOTIDE SEQUENCE</scope>
    <source>
        <strain evidence="1">GVMAG-M-3300021425-14</strain>
    </source>
</reference>
<protein>
    <submittedName>
        <fullName evidence="1">Uncharacterized protein</fullName>
    </submittedName>
</protein>
<dbReference type="AlphaFoldDB" id="A0A6C0CQD9"/>
<evidence type="ECO:0000313" key="1">
    <source>
        <dbReference type="EMBL" id="QHT06060.1"/>
    </source>
</evidence>
<organism evidence="1">
    <name type="scientific">viral metagenome</name>
    <dbReference type="NCBI Taxonomy" id="1070528"/>
    <lineage>
        <taxon>unclassified sequences</taxon>
        <taxon>metagenomes</taxon>
        <taxon>organismal metagenomes</taxon>
    </lineage>
</organism>